<evidence type="ECO:0000256" key="3">
    <source>
        <dbReference type="ARBA" id="ARBA00023027"/>
    </source>
</evidence>
<dbReference type="CDD" id="cd12171">
    <property type="entry name" value="2-Hacid_dh_10"/>
    <property type="match status" value="1"/>
</dbReference>
<dbReference type="SUPFAM" id="SSF52283">
    <property type="entry name" value="Formate/glycerate dehydrogenase catalytic domain-like"/>
    <property type="match status" value="1"/>
</dbReference>
<accession>A0A7X5HW03</accession>
<keyword evidence="8" id="KW-1185">Reference proteome</keyword>
<comment type="similarity">
    <text evidence="1 4">Belongs to the D-isomer specific 2-hydroxyacid dehydrogenase family.</text>
</comment>
<feature type="domain" description="D-isomer specific 2-hydroxyacid dehydrogenase catalytic" evidence="5">
    <location>
        <begin position="54"/>
        <end position="340"/>
    </location>
</feature>
<keyword evidence="3" id="KW-0520">NAD</keyword>
<dbReference type="InterPro" id="IPR006139">
    <property type="entry name" value="D-isomer_2_OHA_DH_cat_dom"/>
</dbReference>
<dbReference type="GO" id="GO:0016616">
    <property type="term" value="F:oxidoreductase activity, acting on the CH-OH group of donors, NAD or NADP as acceptor"/>
    <property type="evidence" value="ECO:0007669"/>
    <property type="project" value="InterPro"/>
</dbReference>
<dbReference type="PANTHER" id="PTHR42789:SF1">
    <property type="entry name" value="D-ISOMER SPECIFIC 2-HYDROXYACID DEHYDROGENASE FAMILY PROTEIN (AFU_ORTHOLOGUE AFUA_6G10090)"/>
    <property type="match status" value="1"/>
</dbReference>
<evidence type="ECO:0000313" key="8">
    <source>
        <dbReference type="Proteomes" id="UP000461585"/>
    </source>
</evidence>
<dbReference type="SUPFAM" id="SSF51735">
    <property type="entry name" value="NAD(P)-binding Rossmann-fold domains"/>
    <property type="match status" value="1"/>
</dbReference>
<gene>
    <name evidence="7" type="ORF">GXN74_07970</name>
</gene>
<dbReference type="FunFam" id="3.40.50.720:FF:000203">
    <property type="entry name" value="D-3-phosphoglycerate dehydrogenase (SerA)"/>
    <property type="match status" value="1"/>
</dbReference>
<dbReference type="InterPro" id="IPR036291">
    <property type="entry name" value="NAD(P)-bd_dom_sf"/>
</dbReference>
<dbReference type="EMBL" id="JAAEEH010000019">
    <property type="protein sequence ID" value="NDL67680.1"/>
    <property type="molecule type" value="Genomic_DNA"/>
</dbReference>
<feature type="domain" description="D-isomer specific 2-hydroxyacid dehydrogenase NAD-binding" evidence="6">
    <location>
        <begin position="129"/>
        <end position="308"/>
    </location>
</feature>
<organism evidence="7 8">
    <name type="scientific">Anaerotalea alkaliphila</name>
    <dbReference type="NCBI Taxonomy" id="2662126"/>
    <lineage>
        <taxon>Bacteria</taxon>
        <taxon>Bacillati</taxon>
        <taxon>Bacillota</taxon>
        <taxon>Clostridia</taxon>
        <taxon>Eubacteriales</taxon>
        <taxon>Anaerotalea</taxon>
    </lineage>
</organism>
<dbReference type="PANTHER" id="PTHR42789">
    <property type="entry name" value="D-ISOMER SPECIFIC 2-HYDROXYACID DEHYDROGENASE FAMILY PROTEIN (AFU_ORTHOLOGUE AFUA_6G10090)"/>
    <property type="match status" value="1"/>
</dbReference>
<dbReference type="InterPro" id="IPR006140">
    <property type="entry name" value="D-isomer_DH_NAD-bd"/>
</dbReference>
<sequence length="346" mass="38236">MKILVLGDHFLKKEIVEQKLSDALKGFEQVEFIGMTSNWPMTPFAKNEEIAEYEGSEEVIISAIKEADAVVLHAAPISERVLAAAENLKLIGVVRGGPRNVNVDAATRRGIPVINTPGRNAVAVVEFTVGLILAELKNIARAHANMVQGDWRKEYYLYDQCKFELTDKTIGLVGFGNIAYRLSTILKAFGMRVVAYDPFVPDRQMEAYGVEPVGFEELLERSDIVSVHARLTQETKEMFNAAVFKQMKKSALFVNTARGGLVNYKDLADALDSGEIACAALDVYAEEPVDFDSPIMRCSNVTFTPHIAGATKDTVHYGLDLLSKDIVNFFKGEKIDNCLNPSVLRV</sequence>
<evidence type="ECO:0000259" key="6">
    <source>
        <dbReference type="Pfam" id="PF02826"/>
    </source>
</evidence>
<comment type="caution">
    <text evidence="7">The sequence shown here is derived from an EMBL/GenBank/DDBJ whole genome shotgun (WGS) entry which is preliminary data.</text>
</comment>
<dbReference type="RefSeq" id="WP_162370408.1">
    <property type="nucleotide sequence ID" value="NZ_JAAEEH010000019.1"/>
</dbReference>
<dbReference type="Pfam" id="PF00389">
    <property type="entry name" value="2-Hacid_dh"/>
    <property type="match status" value="1"/>
</dbReference>
<evidence type="ECO:0000256" key="2">
    <source>
        <dbReference type="ARBA" id="ARBA00023002"/>
    </source>
</evidence>
<keyword evidence="2 4" id="KW-0560">Oxidoreductase</keyword>
<dbReference type="Gene3D" id="3.40.50.720">
    <property type="entry name" value="NAD(P)-binding Rossmann-like Domain"/>
    <property type="match status" value="2"/>
</dbReference>
<dbReference type="Pfam" id="PF02826">
    <property type="entry name" value="2-Hacid_dh_C"/>
    <property type="match status" value="1"/>
</dbReference>
<dbReference type="AlphaFoldDB" id="A0A7X5HW03"/>
<dbReference type="Proteomes" id="UP000461585">
    <property type="component" value="Unassembled WGS sequence"/>
</dbReference>
<dbReference type="GO" id="GO:0051287">
    <property type="term" value="F:NAD binding"/>
    <property type="evidence" value="ECO:0007669"/>
    <property type="project" value="InterPro"/>
</dbReference>
<evidence type="ECO:0000313" key="7">
    <source>
        <dbReference type="EMBL" id="NDL67680.1"/>
    </source>
</evidence>
<dbReference type="InterPro" id="IPR050857">
    <property type="entry name" value="D-2-hydroxyacid_DH"/>
</dbReference>
<proteinExistence type="inferred from homology"/>
<protein>
    <submittedName>
        <fullName evidence="7">2-hydroxyacid dehydrogenase</fullName>
    </submittedName>
</protein>
<reference evidence="7 8" key="1">
    <citation type="submission" date="2020-01" db="EMBL/GenBank/DDBJ databases">
        <title>Anaeroalcalibacter tamaniensis gen. nov., sp. nov., moderately halophilic strictly anaerobic fermenter bacterium from mud volcano of Taman peninsula.</title>
        <authorList>
            <person name="Frolova A."/>
            <person name="Merkel A.Y."/>
            <person name="Slobodkin A.I."/>
        </authorList>
    </citation>
    <scope>NUCLEOTIDE SEQUENCE [LARGE SCALE GENOMIC DNA]</scope>
    <source>
        <strain evidence="7 8">F-3ap</strain>
    </source>
</reference>
<evidence type="ECO:0000256" key="1">
    <source>
        <dbReference type="ARBA" id="ARBA00005854"/>
    </source>
</evidence>
<name>A0A7X5HW03_9FIRM</name>
<evidence type="ECO:0000256" key="4">
    <source>
        <dbReference type="RuleBase" id="RU003719"/>
    </source>
</evidence>
<dbReference type="PROSITE" id="PS00671">
    <property type="entry name" value="D_2_HYDROXYACID_DH_3"/>
    <property type="match status" value="1"/>
</dbReference>
<evidence type="ECO:0000259" key="5">
    <source>
        <dbReference type="Pfam" id="PF00389"/>
    </source>
</evidence>
<dbReference type="InterPro" id="IPR029753">
    <property type="entry name" value="D-isomer_DH_CS"/>
</dbReference>